<dbReference type="InterPro" id="IPR036052">
    <property type="entry name" value="TrpB-like_PALP_sf"/>
</dbReference>
<evidence type="ECO:0000256" key="4">
    <source>
        <dbReference type="ARBA" id="ARBA00013028"/>
    </source>
</evidence>
<evidence type="ECO:0000256" key="2">
    <source>
        <dbReference type="ARBA" id="ARBA00004979"/>
    </source>
</evidence>
<keyword evidence="6" id="KW-0791">Threonine biosynthesis</keyword>
<dbReference type="GO" id="GO:0009088">
    <property type="term" value="P:threonine biosynthetic process"/>
    <property type="evidence" value="ECO:0007669"/>
    <property type="project" value="UniProtKB-UniPathway"/>
</dbReference>
<accession>A0A3B0SQ53</accession>
<keyword evidence="7" id="KW-0663">Pyridoxal phosphate</keyword>
<evidence type="ECO:0000256" key="5">
    <source>
        <dbReference type="ARBA" id="ARBA00022605"/>
    </source>
</evidence>
<evidence type="ECO:0000256" key="7">
    <source>
        <dbReference type="ARBA" id="ARBA00022898"/>
    </source>
</evidence>
<feature type="domain" description="Tryptophan synthase beta chain-like PALP" evidence="9">
    <location>
        <begin position="93"/>
        <end position="332"/>
    </location>
</feature>
<evidence type="ECO:0000256" key="3">
    <source>
        <dbReference type="ARBA" id="ARBA00005517"/>
    </source>
</evidence>
<organism evidence="11">
    <name type="scientific">hydrothermal vent metagenome</name>
    <dbReference type="NCBI Taxonomy" id="652676"/>
    <lineage>
        <taxon>unclassified sequences</taxon>
        <taxon>metagenomes</taxon>
        <taxon>ecological metagenomes</taxon>
    </lineage>
</organism>
<dbReference type="PANTHER" id="PTHR42690:SF1">
    <property type="entry name" value="THREONINE SYNTHASE-LIKE 2"/>
    <property type="match status" value="1"/>
</dbReference>
<dbReference type="InterPro" id="IPR000634">
    <property type="entry name" value="Ser/Thr_deHydtase_PyrdxlP-BS"/>
</dbReference>
<dbReference type="UniPathway" id="UPA00050">
    <property type="reaction ID" value="UER00065"/>
</dbReference>
<dbReference type="InterPro" id="IPR004450">
    <property type="entry name" value="Thr_synthase-like"/>
</dbReference>
<dbReference type="Pfam" id="PF14821">
    <property type="entry name" value="Thr_synth_N"/>
    <property type="match status" value="1"/>
</dbReference>
<evidence type="ECO:0000259" key="9">
    <source>
        <dbReference type="Pfam" id="PF00291"/>
    </source>
</evidence>
<comment type="similarity">
    <text evidence="3">Belongs to the threonine synthase family.</text>
</comment>
<evidence type="ECO:0000259" key="10">
    <source>
        <dbReference type="Pfam" id="PF14821"/>
    </source>
</evidence>
<dbReference type="AlphaFoldDB" id="A0A3B0SQ53"/>
<evidence type="ECO:0000256" key="6">
    <source>
        <dbReference type="ARBA" id="ARBA00022697"/>
    </source>
</evidence>
<dbReference type="NCBIfam" id="TIGR00260">
    <property type="entry name" value="thrC"/>
    <property type="match status" value="1"/>
</dbReference>
<dbReference type="Gene3D" id="3.90.1380.10">
    <property type="entry name" value="Threonine synthase, N-terminal domain"/>
    <property type="match status" value="1"/>
</dbReference>
<comment type="cofactor">
    <cofactor evidence="1">
        <name>pyridoxal 5'-phosphate</name>
        <dbReference type="ChEBI" id="CHEBI:597326"/>
    </cofactor>
</comment>
<sequence length="458" mass="50245">MQYVSTRANAAELGFEEVIITGLAGDGGLYVPKTWPVFSPDKWRSLRGKTYAEIALEVMFPFVEGAMPRETFANMIKEAYGSFSHKAVVPLTQLDANHWLLELYHGPTLAFKDVAMQLLARLMDWALERADRSASIIAATSGDTGGAAIEAFKNSGRTRVFVLHPHQRVSDVQRRQMTTTGSDRVFNIALEGNFDDCQDLVKAMFAHEAFRKEQNLAGVNSINWARIMAQTVYYVTSAIALGAPDRPVSFTVPTGNFGDIFAGYVVKQMGLPIDQLVIATNSNDILDRTLKTGRYEVTGVEPTTSPSMDIQVSSNFERLLFDVSNRDGAEVVRMMSGLKQSGAFEIPAEPLALLRQNFVSGRADEEAVKQTISQTLKSSGKLIDPHTAVAYHVAQQVSCDTPMITLSTAHPAKFPDAVEAASGIHPQLPPHMADLFERTEVFKVLPNDLAAIESFIAQ</sequence>
<dbReference type="SUPFAM" id="SSF53686">
    <property type="entry name" value="Tryptophan synthase beta subunit-like PLP-dependent enzymes"/>
    <property type="match status" value="1"/>
</dbReference>
<dbReference type="PANTHER" id="PTHR42690">
    <property type="entry name" value="THREONINE SYNTHASE FAMILY MEMBER"/>
    <property type="match status" value="1"/>
</dbReference>
<dbReference type="InterPro" id="IPR001926">
    <property type="entry name" value="TrpB-like_PALP"/>
</dbReference>
<evidence type="ECO:0000256" key="8">
    <source>
        <dbReference type="ARBA" id="ARBA00023239"/>
    </source>
</evidence>
<keyword evidence="8 11" id="KW-0456">Lyase</keyword>
<dbReference type="Pfam" id="PF24857">
    <property type="entry name" value="THR4_C"/>
    <property type="match status" value="1"/>
</dbReference>
<protein>
    <recommendedName>
        <fullName evidence="4">threonine synthase</fullName>
        <ecNumber evidence="4">4.2.3.1</ecNumber>
    </recommendedName>
</protein>
<dbReference type="Pfam" id="PF00291">
    <property type="entry name" value="PALP"/>
    <property type="match status" value="1"/>
</dbReference>
<proteinExistence type="inferred from homology"/>
<evidence type="ECO:0000313" key="11">
    <source>
        <dbReference type="EMBL" id="VAW02699.1"/>
    </source>
</evidence>
<keyword evidence="5" id="KW-0028">Amino-acid biosynthesis</keyword>
<reference evidence="11" key="1">
    <citation type="submission" date="2018-06" db="EMBL/GenBank/DDBJ databases">
        <authorList>
            <person name="Zhirakovskaya E."/>
        </authorList>
    </citation>
    <scope>NUCLEOTIDE SEQUENCE</scope>
</reference>
<feature type="domain" description="Threonine synthase N-terminal" evidence="10">
    <location>
        <begin position="2"/>
        <end position="80"/>
    </location>
</feature>
<dbReference type="EMBL" id="UOEC01000201">
    <property type="protein sequence ID" value="VAW02699.1"/>
    <property type="molecule type" value="Genomic_DNA"/>
</dbReference>
<dbReference type="GO" id="GO:0030170">
    <property type="term" value="F:pyridoxal phosphate binding"/>
    <property type="evidence" value="ECO:0007669"/>
    <property type="project" value="InterPro"/>
</dbReference>
<comment type="pathway">
    <text evidence="2">Amino-acid biosynthesis; L-threonine biosynthesis; L-threonine from L-aspartate: step 5/5.</text>
</comment>
<dbReference type="EC" id="4.2.3.1" evidence="4"/>
<dbReference type="GO" id="GO:0004795">
    <property type="term" value="F:threonine synthase activity"/>
    <property type="evidence" value="ECO:0007669"/>
    <property type="project" value="UniProtKB-EC"/>
</dbReference>
<dbReference type="Gene3D" id="3.40.50.1100">
    <property type="match status" value="2"/>
</dbReference>
<name>A0A3B0SQ53_9ZZZZ</name>
<evidence type="ECO:0000256" key="1">
    <source>
        <dbReference type="ARBA" id="ARBA00001933"/>
    </source>
</evidence>
<dbReference type="CDD" id="cd01560">
    <property type="entry name" value="Thr-synth_2"/>
    <property type="match status" value="1"/>
</dbReference>
<dbReference type="InterPro" id="IPR051166">
    <property type="entry name" value="Threonine_Synthase"/>
</dbReference>
<dbReference type="InterPro" id="IPR037158">
    <property type="entry name" value="Thr_synth_N_sf"/>
</dbReference>
<dbReference type="InterPro" id="IPR029144">
    <property type="entry name" value="Thr_synth_N"/>
</dbReference>
<gene>
    <name evidence="11" type="ORF">MNBD_ALPHA08-1798</name>
</gene>
<dbReference type="PROSITE" id="PS00165">
    <property type="entry name" value="DEHYDRATASE_SER_THR"/>
    <property type="match status" value="1"/>
</dbReference>